<dbReference type="PANTHER" id="PTHR22550">
    <property type="entry name" value="SPORE GERMINATION PROTEIN"/>
    <property type="match status" value="1"/>
</dbReference>
<dbReference type="InterPro" id="IPR004995">
    <property type="entry name" value="Spore_Ger"/>
</dbReference>
<evidence type="ECO:0000256" key="3">
    <source>
        <dbReference type="SAM" id="Phobius"/>
    </source>
</evidence>
<feature type="transmembrane region" description="Helical" evidence="3">
    <location>
        <begin position="263"/>
        <end position="284"/>
    </location>
</feature>
<gene>
    <name evidence="4" type="ordered locus">CKR_1581</name>
</gene>
<keyword evidence="3" id="KW-0812">Transmembrane</keyword>
<keyword evidence="3" id="KW-1133">Transmembrane helix</keyword>
<feature type="transmembrane region" description="Helical" evidence="3">
    <location>
        <begin position="394"/>
        <end position="413"/>
    </location>
</feature>
<evidence type="ECO:0008006" key="6">
    <source>
        <dbReference type="Google" id="ProtNLM"/>
    </source>
</evidence>
<dbReference type="PIRSF" id="PIRSF005690">
    <property type="entry name" value="GerBA"/>
    <property type="match status" value="1"/>
</dbReference>
<feature type="transmembrane region" description="Helical" evidence="3">
    <location>
        <begin position="420"/>
        <end position="439"/>
    </location>
</feature>
<reference evidence="5" key="1">
    <citation type="submission" date="2005-09" db="EMBL/GenBank/DDBJ databases">
        <title>Complete genome sequence of Clostridium kluyveri and comparative genomics of Clostridia species.</title>
        <authorList>
            <person name="Inui M."/>
            <person name="Nonaka H."/>
            <person name="Shinoda Y."/>
            <person name="Ikenaga Y."/>
            <person name="Abe M."/>
            <person name="Naito K."/>
            <person name="Vertes A.A."/>
            <person name="Yukawa H."/>
        </authorList>
    </citation>
    <scope>NUCLEOTIDE SEQUENCE [LARGE SCALE GENOMIC DNA]</scope>
    <source>
        <strain evidence="5">NBRC 12016</strain>
    </source>
</reference>
<dbReference type="GO" id="GO:0016020">
    <property type="term" value="C:membrane"/>
    <property type="evidence" value="ECO:0007669"/>
    <property type="project" value="InterPro"/>
</dbReference>
<dbReference type="AlphaFoldDB" id="B9E2A7"/>
<evidence type="ECO:0000256" key="1">
    <source>
        <dbReference type="ARBA" id="ARBA00005278"/>
    </source>
</evidence>
<dbReference type="Pfam" id="PF03323">
    <property type="entry name" value="GerA"/>
    <property type="match status" value="1"/>
</dbReference>
<dbReference type="PANTHER" id="PTHR22550:SF5">
    <property type="entry name" value="LEUCINE ZIPPER PROTEIN 4"/>
    <property type="match status" value="1"/>
</dbReference>
<dbReference type="InterPro" id="IPR050768">
    <property type="entry name" value="UPF0353/GerABKA_families"/>
</dbReference>
<evidence type="ECO:0000256" key="2">
    <source>
        <dbReference type="ARBA" id="ARBA00023136"/>
    </source>
</evidence>
<feature type="transmembrane region" description="Helical" evidence="3">
    <location>
        <begin position="305"/>
        <end position="324"/>
    </location>
</feature>
<comment type="similarity">
    <text evidence="1">Belongs to the GerABKA family.</text>
</comment>
<dbReference type="Proteomes" id="UP000007969">
    <property type="component" value="Chromosome"/>
</dbReference>
<evidence type="ECO:0000313" key="4">
    <source>
        <dbReference type="EMBL" id="BAH06632.1"/>
    </source>
</evidence>
<keyword evidence="2 3" id="KW-0472">Membrane</keyword>
<protein>
    <recommendedName>
        <fullName evidence="6">Spore germination protein</fullName>
    </recommendedName>
</protein>
<dbReference type="HOGENOM" id="CLU_021639_4_1_9"/>
<name>B9E2A7_CLOK1</name>
<dbReference type="RefSeq" id="WP_012620497.1">
    <property type="nucleotide sequence ID" value="NC_011837.1"/>
</dbReference>
<dbReference type="GO" id="GO:0009847">
    <property type="term" value="P:spore germination"/>
    <property type="evidence" value="ECO:0007669"/>
    <property type="project" value="InterPro"/>
</dbReference>
<organism evidence="4 5">
    <name type="scientific">Clostridium kluyveri (strain NBRC 12016)</name>
    <dbReference type="NCBI Taxonomy" id="583346"/>
    <lineage>
        <taxon>Bacteria</taxon>
        <taxon>Bacillati</taxon>
        <taxon>Bacillota</taxon>
        <taxon>Clostridia</taxon>
        <taxon>Eubacteriales</taxon>
        <taxon>Clostridiaceae</taxon>
        <taxon>Clostridium</taxon>
    </lineage>
</organism>
<dbReference type="EMBL" id="AP009049">
    <property type="protein sequence ID" value="BAH06632.1"/>
    <property type="molecule type" value="Genomic_DNA"/>
</dbReference>
<proteinExistence type="inferred from homology"/>
<evidence type="ECO:0000313" key="5">
    <source>
        <dbReference type="Proteomes" id="UP000007969"/>
    </source>
</evidence>
<accession>B9E2A7</accession>
<sequence length="501" mass="56106">MTILKSSIENNNIIKESISANLGENVKKVNSFFSYPVNKDYLVKDICIQCLNRKATILCMNTIVDKEKIENHIILPLMYTKLEDSHGDIGTILMEKVLTVNIVSKVNTYEDVIKGILDGDTVLFVNGYNEVLMIHTSKVQHRGVEKPTVENTLKGPQEAFTEWNEGNRSLIRKSLKDPGLITEAISFGKDNHDEVFIMYIKNIVSVTLLKEVKTRISKIIDKNIENASILQQCIEDRPYSILPSTFETERPDRVSSFLKEGHIALLIGSTPNVVIVPVTFWTLFHTSEDTYQRWMYGNLLRAIRILAFFISLFLPGVYIALSTYHVDMIPTDLVIAIASSREKLPLPVIFEILLMEISFELMREAGVRMPSSMGSTIGIVGALILGQAAVEATIVSPILVIIVALTGLSSFAIPEMNLSFLVRIGRFIFLIAGAVGGLYGVGLLATAFLTYACAFESFGIPFFSPKSPQKPSSKDFIMRRLVFKQNKKTININIQNVWKQK</sequence>
<dbReference type="KEGG" id="ckr:CKR_1581"/>